<feature type="non-terminal residue" evidence="2">
    <location>
        <position position="152"/>
    </location>
</feature>
<reference evidence="2" key="1">
    <citation type="journal article" date="2020" name="Stud. Mycol.">
        <title>101 Dothideomycetes genomes: a test case for predicting lifestyles and emergence of pathogens.</title>
        <authorList>
            <person name="Haridas S."/>
            <person name="Albert R."/>
            <person name="Binder M."/>
            <person name="Bloem J."/>
            <person name="Labutti K."/>
            <person name="Salamov A."/>
            <person name="Andreopoulos B."/>
            <person name="Baker S."/>
            <person name="Barry K."/>
            <person name="Bills G."/>
            <person name="Bluhm B."/>
            <person name="Cannon C."/>
            <person name="Castanera R."/>
            <person name="Culley D."/>
            <person name="Daum C."/>
            <person name="Ezra D."/>
            <person name="Gonzalez J."/>
            <person name="Henrissat B."/>
            <person name="Kuo A."/>
            <person name="Liang C."/>
            <person name="Lipzen A."/>
            <person name="Lutzoni F."/>
            <person name="Magnuson J."/>
            <person name="Mondo S."/>
            <person name="Nolan M."/>
            <person name="Ohm R."/>
            <person name="Pangilinan J."/>
            <person name="Park H.-J."/>
            <person name="Ramirez L."/>
            <person name="Alfaro M."/>
            <person name="Sun H."/>
            <person name="Tritt A."/>
            <person name="Yoshinaga Y."/>
            <person name="Zwiers L.-H."/>
            <person name="Turgeon B."/>
            <person name="Goodwin S."/>
            <person name="Spatafora J."/>
            <person name="Crous P."/>
            <person name="Grigoriev I."/>
        </authorList>
    </citation>
    <scope>NUCLEOTIDE SEQUENCE</scope>
    <source>
        <strain evidence="2">CBS 161.51</strain>
    </source>
</reference>
<feature type="region of interest" description="Disordered" evidence="1">
    <location>
        <begin position="106"/>
        <end position="141"/>
    </location>
</feature>
<evidence type="ECO:0000313" key="3">
    <source>
        <dbReference type="Proteomes" id="UP000800038"/>
    </source>
</evidence>
<sequence length="152" mass="17133">MSSHVAWAVRTRLAILSFANYERPSHPRRSPKISADEYLDSTTRWTIQEHRGSTEKIRVILRGRGGGGCPTGTTLKAWTWLMKGNYMHRRESAGLGCIHGNERPCPVGQDQQESSYTMSWSRSKVAHTESPPEQKKSVRRNMVCAHAGEARV</sequence>
<proteinExistence type="predicted"/>
<gene>
    <name evidence="2" type="ORF">EJ02DRAFT_510620</name>
</gene>
<evidence type="ECO:0000313" key="2">
    <source>
        <dbReference type="EMBL" id="KAF1943854.1"/>
    </source>
</evidence>
<organism evidence="2 3">
    <name type="scientific">Clathrospora elynae</name>
    <dbReference type="NCBI Taxonomy" id="706981"/>
    <lineage>
        <taxon>Eukaryota</taxon>
        <taxon>Fungi</taxon>
        <taxon>Dikarya</taxon>
        <taxon>Ascomycota</taxon>
        <taxon>Pezizomycotina</taxon>
        <taxon>Dothideomycetes</taxon>
        <taxon>Pleosporomycetidae</taxon>
        <taxon>Pleosporales</taxon>
        <taxon>Diademaceae</taxon>
        <taxon>Clathrospora</taxon>
    </lineage>
</organism>
<protein>
    <submittedName>
        <fullName evidence="2">Uncharacterized protein</fullName>
    </submittedName>
</protein>
<feature type="compositionally biased region" description="Polar residues" evidence="1">
    <location>
        <begin position="109"/>
        <end position="122"/>
    </location>
</feature>
<accession>A0A6A5SVV9</accession>
<keyword evidence="3" id="KW-1185">Reference proteome</keyword>
<dbReference type="AlphaFoldDB" id="A0A6A5SVV9"/>
<dbReference type="EMBL" id="ML976021">
    <property type="protein sequence ID" value="KAF1943854.1"/>
    <property type="molecule type" value="Genomic_DNA"/>
</dbReference>
<feature type="compositionally biased region" description="Basic and acidic residues" evidence="1">
    <location>
        <begin position="126"/>
        <end position="136"/>
    </location>
</feature>
<dbReference type="Proteomes" id="UP000800038">
    <property type="component" value="Unassembled WGS sequence"/>
</dbReference>
<evidence type="ECO:0000256" key="1">
    <source>
        <dbReference type="SAM" id="MobiDB-lite"/>
    </source>
</evidence>
<name>A0A6A5SVV9_9PLEO</name>